<keyword evidence="5" id="KW-1185">Reference proteome</keyword>
<evidence type="ECO:0000313" key="4">
    <source>
        <dbReference type="EMBL" id="ELY69280.1"/>
    </source>
</evidence>
<sequence length="317" mass="35226">MQTATMRSTEPPVAETDLESVVPPTVTAESTVRTVNGVELHVVAAGDTADPAVVLLHGFPEFWYGWRAQITPLVEAGYRVLVPDQRGYNRSEKPTGVRAYQTPELSADIAALIATEGRETAHVVGHDWGGMVAWDLALRYPETVDRLAIINAPHPVAYRRQLRSNPEQLRRSWYAMGFQLPWLPEIACRYDDHRLLERALRDTAAPGTFSNADLDRYRRAWGRDGALTGMLNWYRAAARYPPRPPTERVDAPTLVIWGEDDAALVSALAIDSAGFCRERRLELLPETSHWAPHEAAEAVTALLCEHFGANAGVRSAR</sequence>
<protein>
    <submittedName>
        <fullName evidence="4">Soluble epoxide hydrolase</fullName>
    </submittedName>
</protein>
<dbReference type="Pfam" id="PF00561">
    <property type="entry name" value="Abhydrolase_1"/>
    <property type="match status" value="1"/>
</dbReference>
<dbReference type="GO" id="GO:0016787">
    <property type="term" value="F:hydrolase activity"/>
    <property type="evidence" value="ECO:0007669"/>
    <property type="project" value="UniProtKB-KW"/>
</dbReference>
<accession>L9Y5D6</accession>
<feature type="domain" description="AB hydrolase-1" evidence="3">
    <location>
        <begin position="51"/>
        <end position="294"/>
    </location>
</feature>
<dbReference type="STRING" id="1227496.C489_04973"/>
<feature type="region of interest" description="Disordered" evidence="2">
    <location>
        <begin position="1"/>
        <end position="22"/>
    </location>
</feature>
<dbReference type="SUPFAM" id="SSF53474">
    <property type="entry name" value="alpha/beta-Hydrolases"/>
    <property type="match status" value="1"/>
</dbReference>
<name>L9Y5D6_9EURY</name>
<comment type="caution">
    <text evidence="4">The sequence shown here is derived from an EMBL/GenBank/DDBJ whole genome shotgun (WGS) entry which is preliminary data.</text>
</comment>
<gene>
    <name evidence="4" type="ORF">C489_04973</name>
</gene>
<dbReference type="AlphaFoldDB" id="L9Y5D6"/>
<evidence type="ECO:0000259" key="3">
    <source>
        <dbReference type="Pfam" id="PF00561"/>
    </source>
</evidence>
<dbReference type="EMBL" id="AOID01000016">
    <property type="protein sequence ID" value="ELY69280.1"/>
    <property type="molecule type" value="Genomic_DNA"/>
</dbReference>
<dbReference type="PATRIC" id="fig|1227496.3.peg.1001"/>
<evidence type="ECO:0000313" key="5">
    <source>
        <dbReference type="Proteomes" id="UP000011632"/>
    </source>
</evidence>
<dbReference type="Proteomes" id="UP000011632">
    <property type="component" value="Unassembled WGS sequence"/>
</dbReference>
<dbReference type="PANTHER" id="PTHR43329">
    <property type="entry name" value="EPOXIDE HYDROLASE"/>
    <property type="match status" value="1"/>
</dbReference>
<proteinExistence type="predicted"/>
<evidence type="ECO:0000256" key="1">
    <source>
        <dbReference type="ARBA" id="ARBA00022801"/>
    </source>
</evidence>
<dbReference type="InterPro" id="IPR000639">
    <property type="entry name" value="Epox_hydrolase-like"/>
</dbReference>
<dbReference type="PRINTS" id="PR00111">
    <property type="entry name" value="ABHYDROLASE"/>
</dbReference>
<dbReference type="Gene3D" id="3.40.50.1820">
    <property type="entry name" value="alpha/beta hydrolase"/>
    <property type="match status" value="1"/>
</dbReference>
<dbReference type="InterPro" id="IPR029058">
    <property type="entry name" value="AB_hydrolase_fold"/>
</dbReference>
<dbReference type="InterPro" id="IPR000073">
    <property type="entry name" value="AB_hydrolase_1"/>
</dbReference>
<dbReference type="PRINTS" id="PR00412">
    <property type="entry name" value="EPOXHYDRLASE"/>
</dbReference>
<keyword evidence="1 4" id="KW-0378">Hydrolase</keyword>
<organism evidence="4 5">
    <name type="scientific">Natrinema versiforme JCM 10478</name>
    <dbReference type="NCBI Taxonomy" id="1227496"/>
    <lineage>
        <taxon>Archaea</taxon>
        <taxon>Methanobacteriati</taxon>
        <taxon>Methanobacteriota</taxon>
        <taxon>Stenosarchaea group</taxon>
        <taxon>Halobacteria</taxon>
        <taxon>Halobacteriales</taxon>
        <taxon>Natrialbaceae</taxon>
        <taxon>Natrinema</taxon>
    </lineage>
</organism>
<evidence type="ECO:0000256" key="2">
    <source>
        <dbReference type="SAM" id="MobiDB-lite"/>
    </source>
</evidence>
<reference evidence="4 5" key="1">
    <citation type="journal article" date="2014" name="PLoS Genet.">
        <title>Phylogenetically driven sequencing of extremely halophilic archaea reveals strategies for static and dynamic osmo-response.</title>
        <authorList>
            <person name="Becker E.A."/>
            <person name="Seitzer P.M."/>
            <person name="Tritt A."/>
            <person name="Larsen D."/>
            <person name="Krusor M."/>
            <person name="Yao A.I."/>
            <person name="Wu D."/>
            <person name="Madern D."/>
            <person name="Eisen J.A."/>
            <person name="Darling A.E."/>
            <person name="Facciotti M.T."/>
        </authorList>
    </citation>
    <scope>NUCLEOTIDE SEQUENCE [LARGE SCALE GENOMIC DNA]</scope>
    <source>
        <strain evidence="4 5">JCM 10478</strain>
    </source>
</reference>